<dbReference type="HOGENOM" id="CLU_1629313_0_0_1"/>
<dbReference type="InterPro" id="IPR046960">
    <property type="entry name" value="PPR_At4g14850-like_plant"/>
</dbReference>
<reference evidence="4" key="1">
    <citation type="journal article" date="2013" name="Science">
        <title>The Amborella genome and the evolution of flowering plants.</title>
        <authorList>
            <consortium name="Amborella Genome Project"/>
        </authorList>
    </citation>
    <scope>NUCLEOTIDE SEQUENCE [LARGE SCALE GENOMIC DNA]</scope>
</reference>
<evidence type="ECO:0008006" key="5">
    <source>
        <dbReference type="Google" id="ProtNLM"/>
    </source>
</evidence>
<organism evidence="3 4">
    <name type="scientific">Amborella trichopoda</name>
    <dbReference type="NCBI Taxonomy" id="13333"/>
    <lineage>
        <taxon>Eukaryota</taxon>
        <taxon>Viridiplantae</taxon>
        <taxon>Streptophyta</taxon>
        <taxon>Embryophyta</taxon>
        <taxon>Tracheophyta</taxon>
        <taxon>Spermatophyta</taxon>
        <taxon>Magnoliopsida</taxon>
        <taxon>Amborellales</taxon>
        <taxon>Amborellaceae</taxon>
        <taxon>Amborella</taxon>
    </lineage>
</organism>
<dbReference type="GO" id="GO:0009451">
    <property type="term" value="P:RNA modification"/>
    <property type="evidence" value="ECO:0000318"/>
    <property type="project" value="GO_Central"/>
</dbReference>
<dbReference type="PROSITE" id="PS51375">
    <property type="entry name" value="PPR"/>
    <property type="match status" value="1"/>
</dbReference>
<protein>
    <recommendedName>
        <fullName evidence="5">Pentacotripeptide-repeat region of PRORP domain-containing protein</fullName>
    </recommendedName>
</protein>
<dbReference type="PANTHER" id="PTHR47926">
    <property type="entry name" value="PENTATRICOPEPTIDE REPEAT-CONTAINING PROTEIN"/>
    <property type="match status" value="1"/>
</dbReference>
<keyword evidence="4" id="KW-1185">Reference proteome</keyword>
<keyword evidence="1" id="KW-0677">Repeat</keyword>
<dbReference type="Proteomes" id="UP000017836">
    <property type="component" value="Unassembled WGS sequence"/>
</dbReference>
<dbReference type="InterPro" id="IPR011990">
    <property type="entry name" value="TPR-like_helical_dom_sf"/>
</dbReference>
<dbReference type="InterPro" id="IPR002885">
    <property type="entry name" value="PPR_rpt"/>
</dbReference>
<evidence type="ECO:0000313" key="4">
    <source>
        <dbReference type="Proteomes" id="UP000017836"/>
    </source>
</evidence>
<evidence type="ECO:0000313" key="3">
    <source>
        <dbReference type="EMBL" id="ERN08333.1"/>
    </source>
</evidence>
<dbReference type="Gene3D" id="1.25.40.10">
    <property type="entry name" value="Tetratricopeptide repeat domain"/>
    <property type="match status" value="2"/>
</dbReference>
<accession>W1PJZ5</accession>
<evidence type="ECO:0000256" key="2">
    <source>
        <dbReference type="PROSITE-ProRule" id="PRU00708"/>
    </source>
</evidence>
<dbReference type="AlphaFoldDB" id="W1PJZ5"/>
<name>W1PJZ5_AMBTC</name>
<evidence type="ECO:0000256" key="1">
    <source>
        <dbReference type="ARBA" id="ARBA00022737"/>
    </source>
</evidence>
<dbReference type="Gramene" id="ERN08333">
    <property type="protein sequence ID" value="ERN08333"/>
    <property type="gene ID" value="AMTR_s00276p00017800"/>
</dbReference>
<dbReference type="eggNOG" id="KOG4197">
    <property type="taxonomic scope" value="Eukaryota"/>
</dbReference>
<dbReference type="Pfam" id="PF13041">
    <property type="entry name" value="PPR_2"/>
    <property type="match status" value="1"/>
</dbReference>
<dbReference type="GO" id="GO:0003723">
    <property type="term" value="F:RNA binding"/>
    <property type="evidence" value="ECO:0007669"/>
    <property type="project" value="InterPro"/>
</dbReference>
<gene>
    <name evidence="3" type="ORF">AMTR_s00276p00017800</name>
</gene>
<dbReference type="EMBL" id="KI393504">
    <property type="protein sequence ID" value="ERN08333.1"/>
    <property type="molecule type" value="Genomic_DNA"/>
</dbReference>
<feature type="repeat" description="PPR" evidence="2">
    <location>
        <begin position="11"/>
        <end position="45"/>
    </location>
</feature>
<proteinExistence type="predicted"/>
<sequence>MELFSKMIEPDIVSWTALISAHVKLDHNQDALIWLVKMVREGTKPNQFTLASALTASTKLTAMETGKLIHAQIIKTGVQTDSFIASSCSHGKLVDETMFWFRRMNMEYGIVPKEEHYACVVDALGRAEMLSKGVKFVGSMSFGPGLGVLRSLLSSCKTQVALL</sequence>